<gene>
    <name evidence="3" type="ORF">J2Z20_000501</name>
</gene>
<proteinExistence type="predicted"/>
<organism evidence="3 4">
    <name type="scientific">Paenibacillus sediminis</name>
    <dbReference type="NCBI Taxonomy" id="664909"/>
    <lineage>
        <taxon>Bacteria</taxon>
        <taxon>Bacillati</taxon>
        <taxon>Bacillota</taxon>
        <taxon>Bacilli</taxon>
        <taxon>Bacillales</taxon>
        <taxon>Paenibacillaceae</taxon>
        <taxon>Paenibacillus</taxon>
    </lineage>
</organism>
<dbReference type="RefSeq" id="WP_209845052.1">
    <property type="nucleotide sequence ID" value="NZ_CBCRVE010000001.1"/>
</dbReference>
<keyword evidence="2" id="KW-1133">Transmembrane helix</keyword>
<keyword evidence="4" id="KW-1185">Reference proteome</keyword>
<comment type="caution">
    <text evidence="3">The sequence shown here is derived from an EMBL/GenBank/DDBJ whole genome shotgun (WGS) entry which is preliminary data.</text>
</comment>
<evidence type="ECO:0000313" key="3">
    <source>
        <dbReference type="EMBL" id="MBP1935640.1"/>
    </source>
</evidence>
<name>A0ABS4GZF2_9BACL</name>
<keyword evidence="2" id="KW-0472">Membrane</keyword>
<keyword evidence="2" id="KW-0812">Transmembrane</keyword>
<evidence type="ECO:0000256" key="2">
    <source>
        <dbReference type="SAM" id="Phobius"/>
    </source>
</evidence>
<dbReference type="Proteomes" id="UP001519273">
    <property type="component" value="Unassembled WGS sequence"/>
</dbReference>
<feature type="compositionally biased region" description="Basic and acidic residues" evidence="1">
    <location>
        <begin position="93"/>
        <end position="109"/>
    </location>
</feature>
<evidence type="ECO:0000313" key="4">
    <source>
        <dbReference type="Proteomes" id="UP001519273"/>
    </source>
</evidence>
<accession>A0ABS4GZF2</accession>
<dbReference type="EMBL" id="JAGGKP010000001">
    <property type="protein sequence ID" value="MBP1935640.1"/>
    <property type="molecule type" value="Genomic_DNA"/>
</dbReference>
<feature type="transmembrane region" description="Helical" evidence="2">
    <location>
        <begin position="28"/>
        <end position="46"/>
    </location>
</feature>
<reference evidence="3 4" key="1">
    <citation type="submission" date="2021-03" db="EMBL/GenBank/DDBJ databases">
        <title>Genomic Encyclopedia of Type Strains, Phase IV (KMG-IV): sequencing the most valuable type-strain genomes for metagenomic binning, comparative biology and taxonomic classification.</title>
        <authorList>
            <person name="Goeker M."/>
        </authorList>
    </citation>
    <scope>NUCLEOTIDE SEQUENCE [LARGE SCALE GENOMIC DNA]</scope>
    <source>
        <strain evidence="3 4">DSM 23491</strain>
    </source>
</reference>
<evidence type="ECO:0008006" key="5">
    <source>
        <dbReference type="Google" id="ProtNLM"/>
    </source>
</evidence>
<evidence type="ECO:0000256" key="1">
    <source>
        <dbReference type="SAM" id="MobiDB-lite"/>
    </source>
</evidence>
<feature type="region of interest" description="Disordered" evidence="1">
    <location>
        <begin position="58"/>
        <end position="109"/>
    </location>
</feature>
<protein>
    <recommendedName>
        <fullName evidence="5">DUF2207 domain-containing protein</fullName>
    </recommendedName>
</protein>
<sequence length="109" mass="12616">MRMQAIICWIIIGLAALGLVTSFYDGSFWMNLIVPFLVFGVVWLLYRYPTRGYRTTLRKTPKVKPSSRTMEKVSASRSKPSSKRKSYPFQVIDGHKGKRDSDDQLPKYH</sequence>